<evidence type="ECO:0000256" key="6">
    <source>
        <dbReference type="SAM" id="MobiDB-lite"/>
    </source>
</evidence>
<dbReference type="PANTHER" id="PTHR28081">
    <property type="entry name" value="DAMAGE-REGULATED IMPORT FACILITATOR 1-RELATED"/>
    <property type="match status" value="1"/>
</dbReference>
<accession>A0AAE0U9I6</accession>
<feature type="compositionally biased region" description="Polar residues" evidence="6">
    <location>
        <begin position="18"/>
        <end position="29"/>
    </location>
</feature>
<feature type="compositionally biased region" description="Polar residues" evidence="6">
    <location>
        <begin position="171"/>
        <end position="188"/>
    </location>
</feature>
<dbReference type="EMBL" id="JAUTDP010000010">
    <property type="protein sequence ID" value="KAK3395560.1"/>
    <property type="molecule type" value="Genomic_DNA"/>
</dbReference>
<protein>
    <submittedName>
        <fullName evidence="7">Ribonucleotide reductase inhibitor-domain-containing protein</fullName>
    </submittedName>
</protein>
<feature type="region of interest" description="Disordered" evidence="6">
    <location>
        <begin position="1"/>
        <end position="37"/>
    </location>
</feature>
<comment type="caution">
    <text evidence="7">The sequence shown here is derived from an EMBL/GenBank/DDBJ whole genome shotgun (WGS) entry which is preliminary data.</text>
</comment>
<evidence type="ECO:0000256" key="3">
    <source>
        <dbReference type="ARBA" id="ARBA00005459"/>
    </source>
</evidence>
<evidence type="ECO:0000313" key="8">
    <source>
        <dbReference type="Proteomes" id="UP001281003"/>
    </source>
</evidence>
<feature type="region of interest" description="Disordered" evidence="6">
    <location>
        <begin position="160"/>
        <end position="211"/>
    </location>
</feature>
<dbReference type="GO" id="GO:1990846">
    <property type="term" value="F:ribonucleoside-diphosphate reductase inhibitor activity"/>
    <property type="evidence" value="ECO:0007669"/>
    <property type="project" value="TreeGrafter"/>
</dbReference>
<organism evidence="7 8">
    <name type="scientific">Sordaria brevicollis</name>
    <dbReference type="NCBI Taxonomy" id="83679"/>
    <lineage>
        <taxon>Eukaryota</taxon>
        <taxon>Fungi</taxon>
        <taxon>Dikarya</taxon>
        <taxon>Ascomycota</taxon>
        <taxon>Pezizomycotina</taxon>
        <taxon>Sordariomycetes</taxon>
        <taxon>Sordariomycetidae</taxon>
        <taxon>Sordariales</taxon>
        <taxon>Sordariaceae</taxon>
        <taxon>Sordaria</taxon>
    </lineage>
</organism>
<feature type="compositionally biased region" description="Low complexity" evidence="6">
    <location>
        <begin position="97"/>
        <end position="113"/>
    </location>
</feature>
<evidence type="ECO:0000313" key="7">
    <source>
        <dbReference type="EMBL" id="KAK3395560.1"/>
    </source>
</evidence>
<comment type="subcellular location">
    <subcellularLocation>
        <location evidence="2">Cytoplasm</location>
    </subcellularLocation>
    <subcellularLocation>
        <location evidence="1">Nucleus</location>
    </subcellularLocation>
</comment>
<comment type="similarity">
    <text evidence="3">Belongs to the DIF1/spd1 family.</text>
</comment>
<gene>
    <name evidence="7" type="ORF">B0T20DRAFT_419120</name>
</gene>
<name>A0AAE0U9I6_SORBR</name>
<feature type="compositionally biased region" description="Basic and acidic residues" evidence="6">
    <location>
        <begin position="189"/>
        <end position="198"/>
    </location>
</feature>
<evidence type="ECO:0000256" key="1">
    <source>
        <dbReference type="ARBA" id="ARBA00004123"/>
    </source>
</evidence>
<feature type="compositionally biased region" description="Low complexity" evidence="6">
    <location>
        <begin position="160"/>
        <end position="170"/>
    </location>
</feature>
<dbReference type="GO" id="GO:0008104">
    <property type="term" value="P:intracellular protein localization"/>
    <property type="evidence" value="ECO:0007669"/>
    <property type="project" value="TreeGrafter"/>
</dbReference>
<keyword evidence="4" id="KW-0963">Cytoplasm</keyword>
<dbReference type="PANTHER" id="PTHR28081:SF1">
    <property type="entry name" value="DAMAGE-REGULATED IMPORT FACILITATOR 1"/>
    <property type="match status" value="1"/>
</dbReference>
<dbReference type="GO" id="GO:0005634">
    <property type="term" value="C:nucleus"/>
    <property type="evidence" value="ECO:0007669"/>
    <property type="project" value="UniProtKB-SubCell"/>
</dbReference>
<proteinExistence type="inferred from homology"/>
<sequence length="318" mass="34212">MSNSRTKRQFAGAASDPAQRSITSFFKTTPTDDDSQIDSTIAVTSSSKTAAPLNGPVLPPTIRSSLLNVGMRVRKSVPEGYKTGKIASGFPSWMEDSSNNNSASNTTSGSNNGVGHNRPVSAAPPLPLPTVNRELTPFCGIHKIGGYAVQDEGVNINSSAYSSQDSNASSTISNNTGVPSSLHFATQDTNRKRIHEDGSSEEGGAGLFGEDMDWRRREQFPEHQYEEEENRAPRSLEPMAWCGGGNKTNTIAHNDNRRVMAVPKRRGSQFTQTTITSFGGYVPQSSGLVPADDFEEAPFLDYSGLSHRGGRSGDMDMD</sequence>
<reference evidence="7" key="2">
    <citation type="submission" date="2023-07" db="EMBL/GenBank/DDBJ databases">
        <authorList>
            <consortium name="Lawrence Berkeley National Laboratory"/>
            <person name="Haridas S."/>
            <person name="Hensen N."/>
            <person name="Bonometti L."/>
            <person name="Westerberg I."/>
            <person name="Brannstrom I.O."/>
            <person name="Guillou S."/>
            <person name="Cros-Aarteil S."/>
            <person name="Calhoun S."/>
            <person name="Kuo A."/>
            <person name="Mondo S."/>
            <person name="Pangilinan J."/>
            <person name="Riley R."/>
            <person name="LaButti K."/>
            <person name="Andreopoulos B."/>
            <person name="Lipzen A."/>
            <person name="Chen C."/>
            <person name="Yanf M."/>
            <person name="Daum C."/>
            <person name="Ng V."/>
            <person name="Clum A."/>
            <person name="Steindorff A."/>
            <person name="Ohm R."/>
            <person name="Martin F."/>
            <person name="Silar P."/>
            <person name="Natvig D."/>
            <person name="Lalanne C."/>
            <person name="Gautier V."/>
            <person name="Ament-velasquez S.L."/>
            <person name="Kruys A."/>
            <person name="Hutchinson M.I."/>
            <person name="Powell A.J."/>
            <person name="Barry K."/>
            <person name="Miller A.N."/>
            <person name="Grigoriev I.V."/>
            <person name="Debuchy R."/>
            <person name="Gladieux P."/>
            <person name="Thoren M.H."/>
            <person name="Johannesson H."/>
        </authorList>
    </citation>
    <scope>NUCLEOTIDE SEQUENCE</scope>
    <source>
        <strain evidence="7">FGSC 1904</strain>
    </source>
</reference>
<dbReference type="Proteomes" id="UP001281003">
    <property type="component" value="Unassembled WGS sequence"/>
</dbReference>
<dbReference type="AlphaFoldDB" id="A0AAE0U9I6"/>
<reference evidence="7" key="1">
    <citation type="journal article" date="2023" name="Mol. Phylogenet. Evol.">
        <title>Genome-scale phylogeny and comparative genomics of the fungal order Sordariales.</title>
        <authorList>
            <person name="Hensen N."/>
            <person name="Bonometti L."/>
            <person name="Westerberg I."/>
            <person name="Brannstrom I.O."/>
            <person name="Guillou S."/>
            <person name="Cros-Aarteil S."/>
            <person name="Calhoun S."/>
            <person name="Haridas S."/>
            <person name="Kuo A."/>
            <person name="Mondo S."/>
            <person name="Pangilinan J."/>
            <person name="Riley R."/>
            <person name="LaButti K."/>
            <person name="Andreopoulos B."/>
            <person name="Lipzen A."/>
            <person name="Chen C."/>
            <person name="Yan M."/>
            <person name="Daum C."/>
            <person name="Ng V."/>
            <person name="Clum A."/>
            <person name="Steindorff A."/>
            <person name="Ohm R.A."/>
            <person name="Martin F."/>
            <person name="Silar P."/>
            <person name="Natvig D.O."/>
            <person name="Lalanne C."/>
            <person name="Gautier V."/>
            <person name="Ament-Velasquez S.L."/>
            <person name="Kruys A."/>
            <person name="Hutchinson M.I."/>
            <person name="Powell A.J."/>
            <person name="Barry K."/>
            <person name="Miller A.N."/>
            <person name="Grigoriev I.V."/>
            <person name="Debuchy R."/>
            <person name="Gladieux P."/>
            <person name="Hiltunen Thoren M."/>
            <person name="Johannesson H."/>
        </authorList>
    </citation>
    <scope>NUCLEOTIDE SEQUENCE</scope>
    <source>
        <strain evidence="7">FGSC 1904</strain>
    </source>
</reference>
<dbReference type="GO" id="GO:0005737">
    <property type="term" value="C:cytoplasm"/>
    <property type="evidence" value="ECO:0007669"/>
    <property type="project" value="UniProtKB-SubCell"/>
</dbReference>
<evidence type="ECO:0000256" key="4">
    <source>
        <dbReference type="ARBA" id="ARBA00022490"/>
    </source>
</evidence>
<evidence type="ECO:0000256" key="5">
    <source>
        <dbReference type="ARBA" id="ARBA00023242"/>
    </source>
</evidence>
<keyword evidence="8" id="KW-1185">Reference proteome</keyword>
<dbReference type="Pfam" id="PF08591">
    <property type="entry name" value="RNR_inhib"/>
    <property type="match status" value="1"/>
</dbReference>
<dbReference type="InterPro" id="IPR013900">
    <property type="entry name" value="RNR_inhibitor"/>
</dbReference>
<feature type="region of interest" description="Disordered" evidence="6">
    <location>
        <begin position="89"/>
        <end position="128"/>
    </location>
</feature>
<evidence type="ECO:0000256" key="2">
    <source>
        <dbReference type="ARBA" id="ARBA00004496"/>
    </source>
</evidence>
<keyword evidence="5" id="KW-0539">Nucleus</keyword>